<dbReference type="Proteomes" id="UP000011863">
    <property type="component" value="Chromosome"/>
</dbReference>
<organism evidence="3 4">
    <name type="scientific">Ilumatobacter coccineus (strain NBRC 103263 / KCTC 29153 / YM16-304)</name>
    <dbReference type="NCBI Taxonomy" id="1313172"/>
    <lineage>
        <taxon>Bacteria</taxon>
        <taxon>Bacillati</taxon>
        <taxon>Actinomycetota</taxon>
        <taxon>Acidimicrobiia</taxon>
        <taxon>Acidimicrobiales</taxon>
        <taxon>Ilumatobacteraceae</taxon>
        <taxon>Ilumatobacter</taxon>
    </lineage>
</organism>
<dbReference type="AlphaFoldDB" id="A0A6C7EB49"/>
<dbReference type="GO" id="GO:0008999">
    <property type="term" value="F:protein-N-terminal-alanine acetyltransferase activity"/>
    <property type="evidence" value="ECO:0007669"/>
    <property type="project" value="TreeGrafter"/>
</dbReference>
<dbReference type="PANTHER" id="PTHR43441">
    <property type="entry name" value="RIBOSOMAL-PROTEIN-SERINE ACETYLTRANSFERASE"/>
    <property type="match status" value="1"/>
</dbReference>
<dbReference type="SUPFAM" id="SSF55729">
    <property type="entry name" value="Acyl-CoA N-acyltransferases (Nat)"/>
    <property type="match status" value="1"/>
</dbReference>
<evidence type="ECO:0000259" key="2">
    <source>
        <dbReference type="PROSITE" id="PS51186"/>
    </source>
</evidence>
<dbReference type="PANTHER" id="PTHR43441:SF2">
    <property type="entry name" value="FAMILY ACETYLTRANSFERASE, PUTATIVE (AFU_ORTHOLOGUE AFUA_7G00850)-RELATED"/>
    <property type="match status" value="1"/>
</dbReference>
<evidence type="ECO:0000256" key="1">
    <source>
        <dbReference type="SAM" id="MobiDB-lite"/>
    </source>
</evidence>
<dbReference type="Pfam" id="PF13302">
    <property type="entry name" value="Acetyltransf_3"/>
    <property type="match status" value="1"/>
</dbReference>
<gene>
    <name evidence="3" type="ORF">YM304_09220</name>
</gene>
<keyword evidence="4" id="KW-1185">Reference proteome</keyword>
<dbReference type="GO" id="GO:1990189">
    <property type="term" value="F:protein N-terminal-serine acetyltransferase activity"/>
    <property type="evidence" value="ECO:0007669"/>
    <property type="project" value="TreeGrafter"/>
</dbReference>
<dbReference type="InterPro" id="IPR051908">
    <property type="entry name" value="Ribosomal_N-acetyltransferase"/>
</dbReference>
<reference evidence="3 4" key="1">
    <citation type="journal article" date="2013" name="Int. J. Syst. Evol. Microbiol.">
        <title>Ilumatobacter nonamiense sp. nov. and Ilumatobacter coccineum sp. nov., isolated from seashore sand.</title>
        <authorList>
            <person name="Matsumoto A."/>
            <person name="Kasai H."/>
            <person name="Matsuo Y."/>
            <person name="Shizuri Y."/>
            <person name="Ichikawa N."/>
            <person name="Fujita N."/>
            <person name="Omura S."/>
            <person name="Takahashi Y."/>
        </authorList>
    </citation>
    <scope>NUCLEOTIDE SEQUENCE [LARGE SCALE GENOMIC DNA]</scope>
    <source>
        <strain evidence="4">NBRC 103263 / KCTC 29153 / YM16-304</strain>
    </source>
</reference>
<dbReference type="RefSeq" id="WP_015440483.1">
    <property type="nucleotide sequence ID" value="NC_020520.1"/>
</dbReference>
<accession>A0A6C7EB49</accession>
<feature type="region of interest" description="Disordered" evidence="1">
    <location>
        <begin position="1"/>
        <end position="23"/>
    </location>
</feature>
<protein>
    <recommendedName>
        <fullName evidence="2">N-acetyltransferase domain-containing protein</fullName>
    </recommendedName>
</protein>
<evidence type="ECO:0000313" key="4">
    <source>
        <dbReference type="Proteomes" id="UP000011863"/>
    </source>
</evidence>
<dbReference type="Gene3D" id="3.40.630.30">
    <property type="match status" value="1"/>
</dbReference>
<dbReference type="PROSITE" id="PS51186">
    <property type="entry name" value="GNAT"/>
    <property type="match status" value="1"/>
</dbReference>
<dbReference type="InterPro" id="IPR000182">
    <property type="entry name" value="GNAT_dom"/>
</dbReference>
<proteinExistence type="predicted"/>
<dbReference type="EMBL" id="AP012057">
    <property type="protein sequence ID" value="BAN01236.1"/>
    <property type="molecule type" value="Genomic_DNA"/>
</dbReference>
<evidence type="ECO:0000313" key="3">
    <source>
        <dbReference type="EMBL" id="BAN01236.1"/>
    </source>
</evidence>
<dbReference type="OrthoDB" id="9795199at2"/>
<feature type="domain" description="N-acetyltransferase" evidence="2">
    <location>
        <begin position="49"/>
        <end position="190"/>
    </location>
</feature>
<dbReference type="InterPro" id="IPR016181">
    <property type="entry name" value="Acyl_CoA_acyltransferase"/>
</dbReference>
<dbReference type="KEGG" id="aym:YM304_09220"/>
<name>A0A6C7EB49_ILUCY</name>
<dbReference type="FunFam" id="3.40.630.30:FF:000047">
    <property type="entry name" value="Acetyltransferase, GNAT family"/>
    <property type="match status" value="1"/>
</dbReference>
<sequence length="232" mass="26162">MPHNEHGQPVGAPVTQPLPSGPPTVDPMIGRYCDVVRFSAADHAADLWSEFSAAPDGSDWTYLPDEPLESLDATRTWAERIEASIDMIMCAIIDRSTGRAVGNASYQRITPAWGSVEVGYVHFGRSMQRTPLATEAMFLMMQRAFDCGYRRYEWKCDALNEPSRAAAKRLGFSYEGLFRQAVVYKGRTRDTAWFSIIDTEWPAIRAEFERWLDPANFDDEGVQRTRLAMPVS</sequence>